<gene>
    <name evidence="1" type="ORF">JOQ06_005110</name>
</gene>
<evidence type="ECO:0000313" key="2">
    <source>
        <dbReference type="Proteomes" id="UP001219934"/>
    </source>
</evidence>
<dbReference type="AlphaFoldDB" id="A0AAD6A5D6"/>
<reference evidence="1" key="1">
    <citation type="submission" date="2022-11" db="EMBL/GenBank/DDBJ databases">
        <title>Chromosome-level genome of Pogonophryne albipinna.</title>
        <authorList>
            <person name="Jo E."/>
        </authorList>
    </citation>
    <scope>NUCLEOTIDE SEQUENCE</scope>
    <source>
        <strain evidence="1">SGF0006</strain>
        <tissue evidence="1">Muscle</tissue>
    </source>
</reference>
<organism evidence="1 2">
    <name type="scientific">Pogonophryne albipinna</name>
    <dbReference type="NCBI Taxonomy" id="1090488"/>
    <lineage>
        <taxon>Eukaryota</taxon>
        <taxon>Metazoa</taxon>
        <taxon>Chordata</taxon>
        <taxon>Craniata</taxon>
        <taxon>Vertebrata</taxon>
        <taxon>Euteleostomi</taxon>
        <taxon>Actinopterygii</taxon>
        <taxon>Neopterygii</taxon>
        <taxon>Teleostei</taxon>
        <taxon>Neoteleostei</taxon>
        <taxon>Acanthomorphata</taxon>
        <taxon>Eupercaria</taxon>
        <taxon>Perciformes</taxon>
        <taxon>Notothenioidei</taxon>
        <taxon>Pogonophryne</taxon>
    </lineage>
</organism>
<dbReference type="Proteomes" id="UP001219934">
    <property type="component" value="Unassembled WGS sequence"/>
</dbReference>
<sequence>MSSPSGWRSYQSASARLQAFLTLKKVVCKSVLDEMRRSDRSPEDISKNVRDVKAGVYCQETITGYLRKADTPAPFGGNEEAHGWCGVHNSSDYLVQVEELLTLLLQGIFGQALRSDHTRRGARKVVLSSGTMSSYAIMNKNWRILSWVTCSFVTKNLAVASAPSL</sequence>
<protein>
    <submittedName>
        <fullName evidence="1">Uncharacterized protein</fullName>
    </submittedName>
</protein>
<evidence type="ECO:0000313" key="1">
    <source>
        <dbReference type="EMBL" id="KAJ4918635.1"/>
    </source>
</evidence>
<accession>A0AAD6A5D6</accession>
<name>A0AAD6A5D6_9TELE</name>
<proteinExistence type="predicted"/>
<keyword evidence="2" id="KW-1185">Reference proteome</keyword>
<comment type="caution">
    <text evidence="1">The sequence shown here is derived from an EMBL/GenBank/DDBJ whole genome shotgun (WGS) entry which is preliminary data.</text>
</comment>
<dbReference type="EMBL" id="JAPTMU010000437">
    <property type="protein sequence ID" value="KAJ4918635.1"/>
    <property type="molecule type" value="Genomic_DNA"/>
</dbReference>